<keyword evidence="2" id="KW-0479">Metal-binding</keyword>
<dbReference type="InterPro" id="IPR043256">
    <property type="entry name" value="MvhB-like"/>
</dbReference>
<organism evidence="6">
    <name type="scientific">Desulfobacca acetoxidans</name>
    <dbReference type="NCBI Taxonomy" id="60893"/>
    <lineage>
        <taxon>Bacteria</taxon>
        <taxon>Pseudomonadati</taxon>
        <taxon>Thermodesulfobacteriota</taxon>
        <taxon>Desulfobaccia</taxon>
        <taxon>Desulfobaccales</taxon>
        <taxon>Desulfobaccaceae</taxon>
        <taxon>Desulfobacca</taxon>
    </lineage>
</organism>
<accession>A0A7C3WSK7</accession>
<keyword evidence="3" id="KW-0408">Iron</keyword>
<feature type="domain" description="4Fe-4S ferredoxin-type" evidence="5">
    <location>
        <begin position="198"/>
        <end position="228"/>
    </location>
</feature>
<dbReference type="AlphaFoldDB" id="A0A7C3WSK7"/>
<keyword evidence="1" id="KW-0004">4Fe-4S</keyword>
<dbReference type="PANTHER" id="PTHR43687:SF5">
    <property type="entry name" value="4FE-4S FERREDOXIN-TYPE DOMAIN-CONTAINING PROTEIN"/>
    <property type="match status" value="1"/>
</dbReference>
<comment type="caution">
    <text evidence="6">The sequence shown here is derived from an EMBL/GenBank/DDBJ whole genome shotgun (WGS) entry which is preliminary data.</text>
</comment>
<evidence type="ECO:0000256" key="4">
    <source>
        <dbReference type="ARBA" id="ARBA00023014"/>
    </source>
</evidence>
<dbReference type="PANTHER" id="PTHR43687">
    <property type="entry name" value="ADENYLYLSULFATE REDUCTASE, BETA SUBUNIT"/>
    <property type="match status" value="1"/>
</dbReference>
<evidence type="ECO:0000256" key="3">
    <source>
        <dbReference type="ARBA" id="ARBA00023004"/>
    </source>
</evidence>
<dbReference type="EMBL" id="DTHB01000027">
    <property type="protein sequence ID" value="HGB14257.1"/>
    <property type="molecule type" value="Genomic_DNA"/>
</dbReference>
<evidence type="ECO:0000259" key="5">
    <source>
        <dbReference type="PROSITE" id="PS51379"/>
    </source>
</evidence>
<evidence type="ECO:0000256" key="1">
    <source>
        <dbReference type="ARBA" id="ARBA00022485"/>
    </source>
</evidence>
<dbReference type="PIRSF" id="PIRSF005658">
    <property type="entry name" value="FwdF"/>
    <property type="match status" value="1"/>
</dbReference>
<evidence type="ECO:0000256" key="2">
    <source>
        <dbReference type="ARBA" id="ARBA00022723"/>
    </source>
</evidence>
<gene>
    <name evidence="6" type="ORF">ENV62_03330</name>
</gene>
<dbReference type="GO" id="GO:0051539">
    <property type="term" value="F:4 iron, 4 sulfur cluster binding"/>
    <property type="evidence" value="ECO:0007669"/>
    <property type="project" value="UniProtKB-KW"/>
</dbReference>
<dbReference type="PROSITE" id="PS00198">
    <property type="entry name" value="4FE4S_FER_1"/>
    <property type="match status" value="1"/>
</dbReference>
<dbReference type="GO" id="GO:0046872">
    <property type="term" value="F:metal ion binding"/>
    <property type="evidence" value="ECO:0007669"/>
    <property type="project" value="UniProtKB-KW"/>
</dbReference>
<proteinExistence type="predicted"/>
<dbReference type="SUPFAM" id="SSF54862">
    <property type="entry name" value="4Fe-4S ferredoxins"/>
    <property type="match status" value="2"/>
</dbReference>
<name>A0A7C3WSK7_9BACT</name>
<feature type="domain" description="4Fe-4S ferredoxin-type" evidence="5">
    <location>
        <begin position="25"/>
        <end position="54"/>
    </location>
</feature>
<protein>
    <submittedName>
        <fullName evidence="6">4Fe-4S dicluster domain-containing protein</fullName>
    </submittedName>
</protein>
<keyword evidence="4" id="KW-0411">Iron-sulfur</keyword>
<feature type="domain" description="4Fe-4S ferredoxin-type" evidence="5">
    <location>
        <begin position="166"/>
        <end position="195"/>
    </location>
</feature>
<dbReference type="Pfam" id="PF14697">
    <property type="entry name" value="Fer4_21"/>
    <property type="match status" value="1"/>
</dbReference>
<dbReference type="Gene3D" id="3.30.70.20">
    <property type="match status" value="3"/>
</dbReference>
<feature type="domain" description="4Fe-4S ferredoxin-type" evidence="5">
    <location>
        <begin position="229"/>
        <end position="257"/>
    </location>
</feature>
<dbReference type="InterPro" id="IPR050572">
    <property type="entry name" value="Fe-S_Ferredoxin"/>
</dbReference>
<feature type="domain" description="4Fe-4S ferredoxin-type" evidence="5">
    <location>
        <begin position="133"/>
        <end position="164"/>
    </location>
</feature>
<dbReference type="InterPro" id="IPR017900">
    <property type="entry name" value="4Fe4S_Fe_S_CS"/>
</dbReference>
<sequence length="280" mass="31528">MHVRVRKRETEAYLELSLRMFVDEVRLRLDKQACLKCDICMLVCPKEAVRIVPGDEDLDIDIDSQLCVFCEICSHFCPAGAITLCYNGQPKTILLDHRGLAPFFPKIDMDKGKCPEPCPPVPEGEVHWCRQLARLVANDLSECPKYCHKCLVACPRQAIVLDAGTDQTRPAPDLCLRCTQCLGACEYGAIRVYPQFRGRLTIDDAKCPPDCWKCINLCPVKAIVREGKRVYLKTEVCSYCGVCRNICDQDAISLIREEVVAEPGEFSQAWINAVNKLLET</sequence>
<dbReference type="InterPro" id="IPR017896">
    <property type="entry name" value="4Fe4S_Fe-S-bd"/>
</dbReference>
<evidence type="ECO:0000313" key="6">
    <source>
        <dbReference type="EMBL" id="HGB14257.1"/>
    </source>
</evidence>
<dbReference type="PROSITE" id="PS51379">
    <property type="entry name" value="4FE4S_FER_2"/>
    <property type="match status" value="6"/>
</dbReference>
<feature type="domain" description="4Fe-4S ferredoxin-type" evidence="5">
    <location>
        <begin position="58"/>
        <end position="87"/>
    </location>
</feature>
<reference evidence="6" key="1">
    <citation type="journal article" date="2020" name="mSystems">
        <title>Genome- and Community-Level Interaction Insights into Carbon Utilization and Element Cycling Functions of Hydrothermarchaeota in Hydrothermal Sediment.</title>
        <authorList>
            <person name="Zhou Z."/>
            <person name="Liu Y."/>
            <person name="Xu W."/>
            <person name="Pan J."/>
            <person name="Luo Z.H."/>
            <person name="Li M."/>
        </authorList>
    </citation>
    <scope>NUCLEOTIDE SEQUENCE [LARGE SCALE GENOMIC DNA]</scope>
    <source>
        <strain evidence="6">SpSt-776</strain>
    </source>
</reference>